<reference evidence="6 7" key="1">
    <citation type="journal article" date="2021" name="BMC Biol.">
        <title>Horizontally acquired antibacterial genes associated with adaptive radiation of ladybird beetles.</title>
        <authorList>
            <person name="Li H.S."/>
            <person name="Tang X.F."/>
            <person name="Huang Y.H."/>
            <person name="Xu Z.Y."/>
            <person name="Chen M.L."/>
            <person name="Du X.Y."/>
            <person name="Qiu B.Y."/>
            <person name="Chen P.T."/>
            <person name="Zhang W."/>
            <person name="Slipinski A."/>
            <person name="Escalona H.E."/>
            <person name="Waterhouse R.M."/>
            <person name="Zwick A."/>
            <person name="Pang H."/>
        </authorList>
    </citation>
    <scope>NUCLEOTIDE SEQUENCE [LARGE SCALE GENOMIC DNA]</scope>
    <source>
        <strain evidence="6">SYSU2018</strain>
    </source>
</reference>
<dbReference type="PANTHER" id="PTHR43142:SF1">
    <property type="entry name" value="CARBOXYLIC ESTER HYDROLASE"/>
    <property type="match status" value="1"/>
</dbReference>
<dbReference type="InterPro" id="IPR002018">
    <property type="entry name" value="CarbesteraseB"/>
</dbReference>
<evidence type="ECO:0000256" key="1">
    <source>
        <dbReference type="ARBA" id="ARBA00005964"/>
    </source>
</evidence>
<evidence type="ECO:0000259" key="5">
    <source>
        <dbReference type="Pfam" id="PF00135"/>
    </source>
</evidence>
<proteinExistence type="inferred from homology"/>
<keyword evidence="7" id="KW-1185">Reference proteome</keyword>
<dbReference type="PANTHER" id="PTHR43142">
    <property type="entry name" value="CARBOXYLIC ESTER HYDROLASE"/>
    <property type="match status" value="1"/>
</dbReference>
<dbReference type="SUPFAM" id="SSF53474">
    <property type="entry name" value="alpha/beta-Hydrolases"/>
    <property type="match status" value="1"/>
</dbReference>
<dbReference type="Pfam" id="PF00135">
    <property type="entry name" value="COesterase"/>
    <property type="match status" value="1"/>
</dbReference>
<organism evidence="6 7">
    <name type="scientific">Cryptolaemus montrouzieri</name>
    <dbReference type="NCBI Taxonomy" id="559131"/>
    <lineage>
        <taxon>Eukaryota</taxon>
        <taxon>Metazoa</taxon>
        <taxon>Ecdysozoa</taxon>
        <taxon>Arthropoda</taxon>
        <taxon>Hexapoda</taxon>
        <taxon>Insecta</taxon>
        <taxon>Pterygota</taxon>
        <taxon>Neoptera</taxon>
        <taxon>Endopterygota</taxon>
        <taxon>Coleoptera</taxon>
        <taxon>Polyphaga</taxon>
        <taxon>Cucujiformia</taxon>
        <taxon>Coccinelloidea</taxon>
        <taxon>Coccinellidae</taxon>
        <taxon>Scymninae</taxon>
        <taxon>Scymnini</taxon>
        <taxon>Cryptolaemus</taxon>
    </lineage>
</organism>
<comment type="caution">
    <text evidence="6">The sequence shown here is derived from an EMBL/GenBank/DDBJ whole genome shotgun (WGS) entry which is preliminary data.</text>
</comment>
<keyword evidence="2" id="KW-0719">Serine esterase</keyword>
<evidence type="ECO:0000256" key="3">
    <source>
        <dbReference type="ARBA" id="ARBA00022801"/>
    </source>
</evidence>
<evidence type="ECO:0000256" key="2">
    <source>
        <dbReference type="ARBA" id="ARBA00022487"/>
    </source>
</evidence>
<name>A0ABD2NJ63_9CUCU</name>
<dbReference type="Gene3D" id="3.40.50.1820">
    <property type="entry name" value="alpha/beta hydrolase"/>
    <property type="match status" value="1"/>
</dbReference>
<dbReference type="AlphaFoldDB" id="A0ABD2NJ63"/>
<sequence>MEHTIVRISTGFLRGTIKEALNGKPFHSFQGIPFAQPPLGALRFKAPVPAKSWEGIRDAFSQASPHYGRELQPTITASGKMEFPILGCEDSLYLNVFTPALPHDQYELRPVIVFIHGGAYEGGGTQRYGPEVLLTEDVVLVTTSYRFGALGFLSLDDPELGVTGNAGMKDLVLALKWIQQNIKVFNGDPNNVTIYGESAGASSVHYLILSPTAKGLFHKAIMGSGAAFCYWALGQSDNGVKLAERLGCIGTTKEDILTFLQNLSPDEILKEQLNLTERAPSAPNLFAPVVENPCAPDAFLTENPIDLIVSGKYNHVPMIFGFNSDEGAIFSFAEVNPVAEENIVPSILKLKRGGEEHTAIAKKLRTFYLRDEPERTERGLLTENGKKLVSFTTFLRPVLQSTRLHSKNCEESVYLYRLSVSTKLGYLSKGKSKGVWHADDLGYFFHVPNAPKVQPGSLEDITRKRFVTLFINFVKTGNPNPRKISDLIPIKWEPVKNGEMKLLDIGKNLAMKIDPEEDSMLMWDEIFQSYDHSKHY</sequence>
<dbReference type="InterPro" id="IPR029058">
    <property type="entry name" value="AB_hydrolase_fold"/>
</dbReference>
<accession>A0ABD2NJ63</accession>
<keyword evidence="3" id="KW-0378">Hydrolase</keyword>
<evidence type="ECO:0000313" key="7">
    <source>
        <dbReference type="Proteomes" id="UP001516400"/>
    </source>
</evidence>
<evidence type="ECO:0000313" key="6">
    <source>
        <dbReference type="EMBL" id="KAL3278477.1"/>
    </source>
</evidence>
<dbReference type="GO" id="GO:0052689">
    <property type="term" value="F:carboxylic ester hydrolase activity"/>
    <property type="evidence" value="ECO:0007669"/>
    <property type="project" value="UniProtKB-KW"/>
</dbReference>
<keyword evidence="4" id="KW-0325">Glycoprotein</keyword>
<comment type="similarity">
    <text evidence="1">Belongs to the type-B carboxylesterase/lipase family.</text>
</comment>
<protein>
    <recommendedName>
        <fullName evidence="5">Carboxylesterase type B domain-containing protein</fullName>
    </recommendedName>
</protein>
<evidence type="ECO:0000256" key="4">
    <source>
        <dbReference type="ARBA" id="ARBA00023180"/>
    </source>
</evidence>
<dbReference type="Proteomes" id="UP001516400">
    <property type="component" value="Unassembled WGS sequence"/>
</dbReference>
<gene>
    <name evidence="6" type="ORF">HHI36_013796</name>
</gene>
<feature type="domain" description="Carboxylesterase type B" evidence="5">
    <location>
        <begin position="3"/>
        <end position="520"/>
    </location>
</feature>
<dbReference type="EMBL" id="JABFTP020000103">
    <property type="protein sequence ID" value="KAL3278477.1"/>
    <property type="molecule type" value="Genomic_DNA"/>
</dbReference>